<dbReference type="RefSeq" id="WP_265144440.1">
    <property type="nucleotide sequence ID" value="NZ_JAPCHZ010000004.1"/>
</dbReference>
<sequence length="44" mass="4859">MNENGELVTVIMNESDQDIETYLWIEGQAAKLSAPAHSIQTVVL</sequence>
<name>A0ABT3JNE1_9FLAO</name>
<proteinExistence type="predicted"/>
<dbReference type="EMBL" id="JAPCHZ010000004">
    <property type="protein sequence ID" value="MCW4452299.1"/>
    <property type="molecule type" value="Genomic_DNA"/>
</dbReference>
<keyword evidence="3" id="KW-1185">Reference proteome</keyword>
<gene>
    <name evidence="2" type="ORF">OK344_08765</name>
</gene>
<evidence type="ECO:0000313" key="2">
    <source>
        <dbReference type="EMBL" id="MCW4452299.1"/>
    </source>
</evidence>
<dbReference type="InterPro" id="IPR013780">
    <property type="entry name" value="Glyco_hydro_b"/>
</dbReference>
<comment type="caution">
    <text evidence="2">The sequence shown here is derived from an EMBL/GenBank/DDBJ whole genome shotgun (WGS) entry which is preliminary data.</text>
</comment>
<accession>A0ABT3JNE1</accession>
<dbReference type="Pfam" id="PF17189">
    <property type="entry name" value="Glyco_hydro_30C"/>
    <property type="match status" value="1"/>
</dbReference>
<dbReference type="Gene3D" id="2.60.40.1180">
    <property type="entry name" value="Golgi alpha-mannosidase II"/>
    <property type="match status" value="1"/>
</dbReference>
<reference evidence="2 3" key="1">
    <citation type="submission" date="2022-10" db="EMBL/GenBank/DDBJ databases">
        <title>Kaistella sp. BT-6-1-3.</title>
        <authorList>
            <person name="Ai J."/>
            <person name="Deng Z."/>
        </authorList>
    </citation>
    <scope>NUCLEOTIDE SEQUENCE [LARGE SCALE GENOMIC DNA]</scope>
    <source>
        <strain evidence="2 3">BT6-1-3</strain>
    </source>
</reference>
<organism evidence="2 3">
    <name type="scientific">Kaistella yananensis</name>
    <dbReference type="NCBI Taxonomy" id="2989820"/>
    <lineage>
        <taxon>Bacteria</taxon>
        <taxon>Pseudomonadati</taxon>
        <taxon>Bacteroidota</taxon>
        <taxon>Flavobacteriia</taxon>
        <taxon>Flavobacteriales</taxon>
        <taxon>Weeksellaceae</taxon>
        <taxon>Chryseobacterium group</taxon>
        <taxon>Kaistella</taxon>
    </lineage>
</organism>
<protein>
    <recommendedName>
        <fullName evidence="1">Glycosyl hydrolase family 30 beta sandwich domain-containing protein</fullName>
    </recommendedName>
</protein>
<dbReference type="InterPro" id="IPR033452">
    <property type="entry name" value="GH30_C"/>
</dbReference>
<feature type="domain" description="Glycosyl hydrolase family 30 beta sandwich" evidence="1">
    <location>
        <begin position="1"/>
        <end position="42"/>
    </location>
</feature>
<dbReference type="Proteomes" id="UP001209107">
    <property type="component" value="Unassembled WGS sequence"/>
</dbReference>
<evidence type="ECO:0000313" key="3">
    <source>
        <dbReference type="Proteomes" id="UP001209107"/>
    </source>
</evidence>
<evidence type="ECO:0000259" key="1">
    <source>
        <dbReference type="Pfam" id="PF17189"/>
    </source>
</evidence>